<dbReference type="CDD" id="cd02247">
    <property type="entry name" value="cupin_pirin_C"/>
    <property type="match status" value="1"/>
</dbReference>
<dbReference type="RefSeq" id="WP_169259415.1">
    <property type="nucleotide sequence ID" value="NZ_WTVQ01000007.1"/>
</dbReference>
<evidence type="ECO:0000259" key="4">
    <source>
        <dbReference type="Pfam" id="PF02678"/>
    </source>
</evidence>
<gene>
    <name evidence="6" type="ORF">GPA25_05750</name>
</gene>
<evidence type="ECO:0008006" key="8">
    <source>
        <dbReference type="Google" id="ProtNLM"/>
    </source>
</evidence>
<proteinExistence type="inferred from homology"/>
<accession>A0ABX1Q7B0</accession>
<protein>
    <recommendedName>
        <fullName evidence="8">Pirin family protein</fullName>
    </recommendedName>
</protein>
<dbReference type="CDD" id="cd02909">
    <property type="entry name" value="cupin_pirin_N"/>
    <property type="match status" value="1"/>
</dbReference>
<feature type="region of interest" description="Disordered" evidence="3">
    <location>
        <begin position="286"/>
        <end position="305"/>
    </location>
</feature>
<reference evidence="6 7" key="1">
    <citation type="submission" date="2019-12" db="EMBL/GenBank/DDBJ databases">
        <title>Comparative genomics gives insights into the taxonomy of the Azoarcus-Aromatoleum group and reveals separate origins of nif in the plant-associated Azoarcus and non-plant-associated Aromatoleum sub-groups.</title>
        <authorList>
            <person name="Lafos M."/>
            <person name="Maluk M."/>
            <person name="Batista M."/>
            <person name="Junghare M."/>
            <person name="Carmona M."/>
            <person name="Faoro H."/>
            <person name="Cruz L.M."/>
            <person name="Battistoni F."/>
            <person name="De Souza E."/>
            <person name="Pedrosa F."/>
            <person name="Chen W.-M."/>
            <person name="Poole P.S."/>
            <person name="Dixon R.A."/>
            <person name="James E.K."/>
        </authorList>
    </citation>
    <scope>NUCLEOTIDE SEQUENCE [LARGE SCALE GENOMIC DNA]</scope>
    <source>
        <strain evidence="6 7">22Lin</strain>
    </source>
</reference>
<dbReference type="InterPro" id="IPR012093">
    <property type="entry name" value="Pirin"/>
</dbReference>
<dbReference type="Pfam" id="PF05726">
    <property type="entry name" value="Pirin_C"/>
    <property type="match status" value="1"/>
</dbReference>
<feature type="compositionally biased region" description="Pro residues" evidence="3">
    <location>
        <begin position="295"/>
        <end position="305"/>
    </location>
</feature>
<evidence type="ECO:0000313" key="6">
    <source>
        <dbReference type="EMBL" id="NMG74258.1"/>
    </source>
</evidence>
<dbReference type="InterPro" id="IPR011051">
    <property type="entry name" value="RmlC_Cupin_sf"/>
</dbReference>
<feature type="domain" description="Pirin C-terminal" evidence="5">
    <location>
        <begin position="184"/>
        <end position="282"/>
    </location>
</feature>
<dbReference type="PANTHER" id="PTHR13903">
    <property type="entry name" value="PIRIN-RELATED"/>
    <property type="match status" value="1"/>
</dbReference>
<evidence type="ECO:0000259" key="5">
    <source>
        <dbReference type="Pfam" id="PF05726"/>
    </source>
</evidence>
<dbReference type="PANTHER" id="PTHR13903:SF8">
    <property type="entry name" value="PIRIN"/>
    <property type="match status" value="1"/>
</dbReference>
<feature type="domain" description="Pirin N-terminal" evidence="4">
    <location>
        <begin position="26"/>
        <end position="131"/>
    </location>
</feature>
<dbReference type="InterPro" id="IPR014710">
    <property type="entry name" value="RmlC-like_jellyroll"/>
</dbReference>
<organism evidence="6 7">
    <name type="scientific">Aromatoleum diolicum</name>
    <dbReference type="NCBI Taxonomy" id="75796"/>
    <lineage>
        <taxon>Bacteria</taxon>
        <taxon>Pseudomonadati</taxon>
        <taxon>Pseudomonadota</taxon>
        <taxon>Betaproteobacteria</taxon>
        <taxon>Rhodocyclales</taxon>
        <taxon>Rhodocyclaceae</taxon>
        <taxon>Aromatoleum</taxon>
    </lineage>
</organism>
<keyword evidence="7" id="KW-1185">Reference proteome</keyword>
<dbReference type="InterPro" id="IPR003829">
    <property type="entry name" value="Pirin_N_dom"/>
</dbReference>
<dbReference type="SUPFAM" id="SSF51182">
    <property type="entry name" value="RmlC-like cupins"/>
    <property type="match status" value="1"/>
</dbReference>
<evidence type="ECO:0000313" key="7">
    <source>
        <dbReference type="Proteomes" id="UP000648984"/>
    </source>
</evidence>
<dbReference type="Gene3D" id="2.60.120.10">
    <property type="entry name" value="Jelly Rolls"/>
    <property type="match status" value="2"/>
</dbReference>
<dbReference type="Pfam" id="PF02678">
    <property type="entry name" value="Pirin"/>
    <property type="match status" value="1"/>
</dbReference>
<dbReference type="PIRSF" id="PIRSF006232">
    <property type="entry name" value="Pirin"/>
    <property type="match status" value="1"/>
</dbReference>
<dbReference type="EMBL" id="WTVQ01000007">
    <property type="protein sequence ID" value="NMG74258.1"/>
    <property type="molecule type" value="Genomic_DNA"/>
</dbReference>
<sequence length="305" mass="33040">MSNDTTPAAKVETVVIPRSSDLGGGFKVLRALPSAQRRMVGPFVFLDQMGPVQLAAGTGLDVRPHPHIGLATVTYLFDGEILHRDSLGSVQPIRAGELNWMTAGRGIVHSERTPPELRPSGPKLSGLQAWVGLPIRDEETAPAFVHHGDTELPVVAEPGVAVRVIAGELYGECSPVATRSPLFYADVTLGPQRQLSMPSEHEERAAYIVEGAVNIDGEIFPAGQLIVFRRGAEVMLTATAQTRLMLLGGEPLDGPRFVWWNFVASSRERIEQAKEDWRTGRFAPVPGETEFIPLPEAPPPAAEPR</sequence>
<dbReference type="InterPro" id="IPR008778">
    <property type="entry name" value="Pirin_C_dom"/>
</dbReference>
<evidence type="ECO:0000256" key="3">
    <source>
        <dbReference type="SAM" id="MobiDB-lite"/>
    </source>
</evidence>
<evidence type="ECO:0000256" key="2">
    <source>
        <dbReference type="RuleBase" id="RU003457"/>
    </source>
</evidence>
<name>A0ABX1Q7B0_9RHOO</name>
<evidence type="ECO:0000256" key="1">
    <source>
        <dbReference type="ARBA" id="ARBA00008416"/>
    </source>
</evidence>
<comment type="similarity">
    <text evidence="1 2">Belongs to the pirin family.</text>
</comment>
<comment type="caution">
    <text evidence="6">The sequence shown here is derived from an EMBL/GenBank/DDBJ whole genome shotgun (WGS) entry which is preliminary data.</text>
</comment>
<dbReference type="Proteomes" id="UP000648984">
    <property type="component" value="Unassembled WGS sequence"/>
</dbReference>